<dbReference type="Pfam" id="PF07452">
    <property type="entry name" value="CHRD"/>
    <property type="match status" value="1"/>
</dbReference>
<reference evidence="3 4" key="1">
    <citation type="submission" date="2019-02" db="EMBL/GenBank/DDBJ databases">
        <authorList>
            <person name="Lehtovirta-Morley E L."/>
        </authorList>
    </citation>
    <scope>NUCLEOTIDE SEQUENCE [LARGE SCALE GENOMIC DNA]</scope>
    <source>
        <strain evidence="3">NFRAN1</strain>
    </source>
</reference>
<dbReference type="InterPro" id="IPR010895">
    <property type="entry name" value="CHRD"/>
</dbReference>
<feature type="domain" description="CHRD" evidence="2">
    <location>
        <begin position="60"/>
        <end position="193"/>
    </location>
</feature>
<keyword evidence="4" id="KW-1185">Reference proteome</keyword>
<evidence type="ECO:0000256" key="1">
    <source>
        <dbReference type="SAM" id="MobiDB-lite"/>
    </source>
</evidence>
<feature type="compositionally biased region" description="Low complexity" evidence="1">
    <location>
        <begin position="46"/>
        <end position="61"/>
    </location>
</feature>
<dbReference type="EMBL" id="LR216287">
    <property type="protein sequence ID" value="VFJ13925.1"/>
    <property type="molecule type" value="Genomic_DNA"/>
</dbReference>
<proteinExistence type="predicted"/>
<dbReference type="OrthoDB" id="187906at2157"/>
<sequence>MKKRNTKPFLVSSIIAILVLSVFGIGSSVAISQSFAQGNDTDSNDNDNNNGNDNNNDSLSNVEYSTVLSGDQEVPPVNTSAAGIADFSLSDDGDSVDYTIAADDIEAATAGHIHFGIEGQNGPVVATLFEFDSPQDEVSESGTITSDDLSGPLEGMQISDLIDAFNDGNTYANIHTEQNPNGEIRGQIISEELQEDTEEQ</sequence>
<evidence type="ECO:0000313" key="3">
    <source>
        <dbReference type="EMBL" id="VFJ13925.1"/>
    </source>
</evidence>
<dbReference type="AlphaFoldDB" id="A0A484IAX0"/>
<evidence type="ECO:0000313" key="4">
    <source>
        <dbReference type="Proteomes" id="UP000294299"/>
    </source>
</evidence>
<name>A0A484IAX0_9ARCH</name>
<feature type="region of interest" description="Disordered" evidence="1">
    <location>
        <begin position="39"/>
        <end position="61"/>
    </location>
</feature>
<dbReference type="PROSITE" id="PS50933">
    <property type="entry name" value="CHRD"/>
    <property type="match status" value="1"/>
</dbReference>
<evidence type="ECO:0000259" key="2">
    <source>
        <dbReference type="PROSITE" id="PS50933"/>
    </source>
</evidence>
<organism evidence="3 4">
    <name type="scientific">Candidatus Nitrosocosmicus franklandianus</name>
    <dbReference type="NCBI Taxonomy" id="1798806"/>
    <lineage>
        <taxon>Archaea</taxon>
        <taxon>Nitrososphaerota</taxon>
        <taxon>Nitrososphaeria</taxon>
        <taxon>Nitrososphaerales</taxon>
        <taxon>Nitrososphaeraceae</taxon>
        <taxon>Candidatus Nitrosocosmicus</taxon>
    </lineage>
</organism>
<protein>
    <recommendedName>
        <fullName evidence="2">CHRD domain-containing protein</fullName>
    </recommendedName>
</protein>
<dbReference type="RefSeq" id="WP_134484016.1">
    <property type="nucleotide sequence ID" value="NZ_LR216287.1"/>
</dbReference>
<accession>A0A484IAX0</accession>
<dbReference type="SMART" id="SM00754">
    <property type="entry name" value="CHRD"/>
    <property type="match status" value="1"/>
</dbReference>
<dbReference type="GeneID" id="39420938"/>
<dbReference type="Proteomes" id="UP000294299">
    <property type="component" value="Chromosome NFRAN"/>
</dbReference>
<dbReference type="KEGG" id="nfn:NFRAN_1603"/>
<gene>
    <name evidence="3" type="ORF">NFRAN_1603</name>
</gene>